<evidence type="ECO:0000313" key="3">
    <source>
        <dbReference type="EMBL" id="KAK7206560.1"/>
    </source>
</evidence>
<dbReference type="SUPFAM" id="SSF55785">
    <property type="entry name" value="PYP-like sensor domain (PAS domain)"/>
    <property type="match status" value="1"/>
</dbReference>
<feature type="compositionally biased region" description="Polar residues" evidence="1">
    <location>
        <begin position="343"/>
        <end position="363"/>
    </location>
</feature>
<dbReference type="PROSITE" id="PS50112">
    <property type="entry name" value="PAS"/>
    <property type="match status" value="1"/>
</dbReference>
<dbReference type="Gene3D" id="3.30.450.20">
    <property type="entry name" value="PAS domain"/>
    <property type="match status" value="1"/>
</dbReference>
<organism evidence="3 4">
    <name type="scientific">Myxozyma melibiosi</name>
    <dbReference type="NCBI Taxonomy" id="54550"/>
    <lineage>
        <taxon>Eukaryota</taxon>
        <taxon>Fungi</taxon>
        <taxon>Dikarya</taxon>
        <taxon>Ascomycota</taxon>
        <taxon>Saccharomycotina</taxon>
        <taxon>Lipomycetes</taxon>
        <taxon>Lipomycetales</taxon>
        <taxon>Lipomycetaceae</taxon>
        <taxon>Myxozyma</taxon>
    </lineage>
</organism>
<name>A0ABR1F9Q8_9ASCO</name>
<keyword evidence="4" id="KW-1185">Reference proteome</keyword>
<comment type="caution">
    <text evidence="3">The sequence shown here is derived from an EMBL/GenBank/DDBJ whole genome shotgun (WGS) entry which is preliminary data.</text>
</comment>
<dbReference type="InterPro" id="IPR035965">
    <property type="entry name" value="PAS-like_dom_sf"/>
</dbReference>
<feature type="region of interest" description="Disordered" evidence="1">
    <location>
        <begin position="334"/>
        <end position="365"/>
    </location>
</feature>
<accession>A0ABR1F9Q8</accession>
<reference evidence="3 4" key="1">
    <citation type="submission" date="2024-03" db="EMBL/GenBank/DDBJ databases">
        <title>Genome-scale model development and genomic sequencing of the oleaginous clade Lipomyces.</title>
        <authorList>
            <consortium name="Lawrence Berkeley National Laboratory"/>
            <person name="Czajka J.J."/>
            <person name="Han Y."/>
            <person name="Kim J."/>
            <person name="Mondo S.J."/>
            <person name="Hofstad B.A."/>
            <person name="Robles A."/>
            <person name="Haridas S."/>
            <person name="Riley R."/>
            <person name="LaButti K."/>
            <person name="Pangilinan J."/>
            <person name="Andreopoulos W."/>
            <person name="Lipzen A."/>
            <person name="Yan J."/>
            <person name="Wang M."/>
            <person name="Ng V."/>
            <person name="Grigoriev I.V."/>
            <person name="Spatafora J.W."/>
            <person name="Magnuson J.K."/>
            <person name="Baker S.E."/>
            <person name="Pomraning K.R."/>
        </authorList>
    </citation>
    <scope>NUCLEOTIDE SEQUENCE [LARGE SCALE GENOMIC DNA]</scope>
    <source>
        <strain evidence="3 4">Phaff 52-87</strain>
    </source>
</reference>
<dbReference type="RefSeq" id="XP_064769593.1">
    <property type="nucleotide sequence ID" value="XM_064909378.1"/>
</dbReference>
<dbReference type="InterPro" id="IPR013655">
    <property type="entry name" value="PAS_fold_3"/>
</dbReference>
<dbReference type="InterPro" id="IPR000014">
    <property type="entry name" value="PAS"/>
</dbReference>
<protein>
    <recommendedName>
        <fullName evidence="2">PAS domain-containing protein</fullName>
    </recommendedName>
</protein>
<dbReference type="GeneID" id="90034890"/>
<gene>
    <name evidence="3" type="ORF">BZA70DRAFT_107335</name>
</gene>
<feature type="region of interest" description="Disordered" evidence="1">
    <location>
        <begin position="279"/>
        <end position="306"/>
    </location>
</feature>
<evidence type="ECO:0000313" key="4">
    <source>
        <dbReference type="Proteomes" id="UP001498771"/>
    </source>
</evidence>
<dbReference type="EMBL" id="JBBJBU010000002">
    <property type="protein sequence ID" value="KAK7206560.1"/>
    <property type="molecule type" value="Genomic_DNA"/>
</dbReference>
<proteinExistence type="predicted"/>
<dbReference type="Proteomes" id="UP001498771">
    <property type="component" value="Unassembled WGS sequence"/>
</dbReference>
<feature type="compositionally biased region" description="Low complexity" evidence="1">
    <location>
        <begin position="286"/>
        <end position="298"/>
    </location>
</feature>
<evidence type="ECO:0000256" key="1">
    <source>
        <dbReference type="SAM" id="MobiDB-lite"/>
    </source>
</evidence>
<dbReference type="Pfam" id="PF08447">
    <property type="entry name" value="PAS_3"/>
    <property type="match status" value="1"/>
</dbReference>
<evidence type="ECO:0000259" key="2">
    <source>
        <dbReference type="PROSITE" id="PS50112"/>
    </source>
</evidence>
<feature type="domain" description="PAS" evidence="2">
    <location>
        <begin position="16"/>
        <end position="63"/>
    </location>
</feature>
<dbReference type="CDD" id="cd00130">
    <property type="entry name" value="PAS"/>
    <property type="match status" value="1"/>
</dbReference>
<sequence>MDITFITIHDLTRDCRVLFASDSLGLVLGYESEDVRRRSVFDFVHPDELLECRRSHRKIVFTDKAAAVVYLRLLHSNGSWVSCECVLTVVSDVLFAATSVYQWTVKSEDRARLAPLIHRAFANSSASATASRARMLTQLAPKFDQPFVERERRAALILNRASLSLPVMYATHSIESLLGIAADDLKGWNFWDCVNAESQVSAQMAVERAKENDSIAYMRFLWCDPRSHAQPSTVWDSRLCTNMRSPISNERVEVEAVVSCSSDGLVVVLRRATPVTTPEQAMLVGSSSSSSSSTTSSTNPSLYGDDGGGQLLSGVFKSPWGVHVHLPPPVPTTPLIPTEPLGDNSQLSSLLKENSSSMPSENMTGGWDEDDDKIMESIQDLAVIAWGIRPAQTQHADTQPTRLP</sequence>